<protein>
    <submittedName>
        <fullName evidence="5">Helix-turn-helix domain-containing protein</fullName>
    </submittedName>
</protein>
<evidence type="ECO:0000256" key="2">
    <source>
        <dbReference type="ARBA" id="ARBA00023125"/>
    </source>
</evidence>
<dbReference type="Proteomes" id="UP000509303">
    <property type="component" value="Chromosome"/>
</dbReference>
<keyword evidence="1" id="KW-0805">Transcription regulation</keyword>
<keyword evidence="3" id="KW-0804">Transcription</keyword>
<proteinExistence type="predicted"/>
<reference evidence="5 6" key="1">
    <citation type="submission" date="2020-06" db="EMBL/GenBank/DDBJ databases">
        <title>Genome mining for natural products.</title>
        <authorList>
            <person name="Zhang B."/>
            <person name="Shi J."/>
            <person name="Ge H."/>
        </authorList>
    </citation>
    <scope>NUCLEOTIDE SEQUENCE [LARGE SCALE GENOMIC DNA]</scope>
    <source>
        <strain evidence="5 6">NA00687</strain>
    </source>
</reference>
<dbReference type="InterPro" id="IPR018060">
    <property type="entry name" value="HTH_AraC"/>
</dbReference>
<feature type="domain" description="HTH araC/xylS-type" evidence="4">
    <location>
        <begin position="223"/>
        <end position="320"/>
    </location>
</feature>
<dbReference type="InterPro" id="IPR050204">
    <property type="entry name" value="AraC_XylS_family_regulators"/>
</dbReference>
<name>A0A7H8N8D8_9ACTN</name>
<evidence type="ECO:0000256" key="3">
    <source>
        <dbReference type="ARBA" id="ARBA00023163"/>
    </source>
</evidence>
<dbReference type="PROSITE" id="PS01124">
    <property type="entry name" value="HTH_ARAC_FAMILY_2"/>
    <property type="match status" value="1"/>
</dbReference>
<organism evidence="5 6">
    <name type="scientific">Streptomyces buecherae</name>
    <dbReference type="NCBI Taxonomy" id="2763006"/>
    <lineage>
        <taxon>Bacteria</taxon>
        <taxon>Bacillati</taxon>
        <taxon>Actinomycetota</taxon>
        <taxon>Actinomycetes</taxon>
        <taxon>Kitasatosporales</taxon>
        <taxon>Streptomycetaceae</taxon>
        <taxon>Streptomyces</taxon>
    </lineage>
</organism>
<dbReference type="Pfam" id="PF12833">
    <property type="entry name" value="HTH_18"/>
    <property type="match status" value="1"/>
</dbReference>
<dbReference type="PANTHER" id="PTHR46796:SF6">
    <property type="entry name" value="ARAC SUBFAMILY"/>
    <property type="match status" value="1"/>
</dbReference>
<dbReference type="GO" id="GO:0043565">
    <property type="term" value="F:sequence-specific DNA binding"/>
    <property type="evidence" value="ECO:0007669"/>
    <property type="project" value="InterPro"/>
</dbReference>
<sequence>MLSMVFRGDDLPAEQRFDAWRELSGRAVLRTLMDSDRAADFRATLRAGGLGPVQVSAMTYQSLRSRRTPALIRAADPELYQLALVRGGRQCITWRDRELALGHGELLFYDSSHPFTAQIRTGEVAASSVVVQAPRELLPMDRDRADGLLGTRVPPDDPVGVLLRQFIDAVARPAGAGVTPYTATDAGRLGLVLTDLLTALLSRQYERRPGAAVAASGRETRLLCVQAFIERHLGDADLSPAAVAAAHHVSLRSPHRLFEPVGLGVAGWIRARRLDRCRRDLANPALSRRTVRAIGATWGFPRPADFNRAFRAAYGLSPGE</sequence>
<dbReference type="GO" id="GO:0003700">
    <property type="term" value="F:DNA-binding transcription factor activity"/>
    <property type="evidence" value="ECO:0007669"/>
    <property type="project" value="InterPro"/>
</dbReference>
<dbReference type="Pfam" id="PF14525">
    <property type="entry name" value="AraC_binding_2"/>
    <property type="match status" value="1"/>
</dbReference>
<dbReference type="SUPFAM" id="SSF46689">
    <property type="entry name" value="Homeodomain-like"/>
    <property type="match status" value="1"/>
</dbReference>
<evidence type="ECO:0000313" key="6">
    <source>
        <dbReference type="Proteomes" id="UP000509303"/>
    </source>
</evidence>
<dbReference type="Gene3D" id="1.10.10.60">
    <property type="entry name" value="Homeodomain-like"/>
    <property type="match status" value="1"/>
</dbReference>
<dbReference type="EMBL" id="CP054929">
    <property type="protein sequence ID" value="QKW50606.1"/>
    <property type="molecule type" value="Genomic_DNA"/>
</dbReference>
<evidence type="ECO:0000259" key="4">
    <source>
        <dbReference type="PROSITE" id="PS01124"/>
    </source>
</evidence>
<dbReference type="InterPro" id="IPR009057">
    <property type="entry name" value="Homeodomain-like_sf"/>
</dbReference>
<evidence type="ECO:0000256" key="1">
    <source>
        <dbReference type="ARBA" id="ARBA00023015"/>
    </source>
</evidence>
<dbReference type="PANTHER" id="PTHR46796">
    <property type="entry name" value="HTH-TYPE TRANSCRIPTIONAL ACTIVATOR RHAS-RELATED"/>
    <property type="match status" value="1"/>
</dbReference>
<evidence type="ECO:0000313" key="5">
    <source>
        <dbReference type="EMBL" id="QKW50606.1"/>
    </source>
</evidence>
<accession>A0A7H8N8D8</accession>
<keyword evidence="2" id="KW-0238">DNA-binding</keyword>
<dbReference type="SMART" id="SM00342">
    <property type="entry name" value="HTH_ARAC"/>
    <property type="match status" value="1"/>
</dbReference>
<gene>
    <name evidence="5" type="ORF">HUT08_14885</name>
</gene>
<dbReference type="InterPro" id="IPR035418">
    <property type="entry name" value="AraC-bd_2"/>
</dbReference>
<keyword evidence="6" id="KW-1185">Reference proteome</keyword>
<dbReference type="AlphaFoldDB" id="A0A7H8N8D8"/>